<feature type="compositionally biased region" description="Basic and acidic residues" evidence="7">
    <location>
        <begin position="333"/>
        <end position="352"/>
    </location>
</feature>
<keyword evidence="6" id="KW-0234">DNA repair</keyword>
<keyword evidence="1" id="KW-0540">Nuclease</keyword>
<evidence type="ECO:0000256" key="3">
    <source>
        <dbReference type="ARBA" id="ARBA00022763"/>
    </source>
</evidence>
<accession>A0AA88GVU2</accession>
<dbReference type="AlphaFoldDB" id="A0AA88GVU2"/>
<dbReference type="NCBIfam" id="TIGR00629">
    <property type="entry name" value="uvde"/>
    <property type="match status" value="1"/>
</dbReference>
<protein>
    <submittedName>
        <fullName evidence="8">Uncharacterized protein</fullName>
    </submittedName>
</protein>
<dbReference type="EMBL" id="PYSW02000013">
    <property type="protein sequence ID" value="KAG2387258.1"/>
    <property type="molecule type" value="Genomic_DNA"/>
</dbReference>
<dbReference type="PANTHER" id="PTHR31290:SF5">
    <property type="entry name" value="UV-DAMAGE ENDONUCLEASE"/>
    <property type="match status" value="1"/>
</dbReference>
<evidence type="ECO:0000256" key="7">
    <source>
        <dbReference type="SAM" id="MobiDB-lite"/>
    </source>
</evidence>
<dbReference type="Gene3D" id="3.20.20.150">
    <property type="entry name" value="Divalent-metal-dependent TIM barrel enzymes"/>
    <property type="match status" value="1"/>
</dbReference>
<organism evidence="8 9">
    <name type="scientific">Naegleria lovaniensis</name>
    <name type="common">Amoeba</name>
    <dbReference type="NCBI Taxonomy" id="51637"/>
    <lineage>
        <taxon>Eukaryota</taxon>
        <taxon>Discoba</taxon>
        <taxon>Heterolobosea</taxon>
        <taxon>Tetramitia</taxon>
        <taxon>Eutetramitia</taxon>
        <taxon>Vahlkampfiidae</taxon>
        <taxon>Naegleria</taxon>
    </lineage>
</organism>
<feature type="region of interest" description="Disordered" evidence="7">
    <location>
        <begin position="315"/>
        <end position="372"/>
    </location>
</feature>
<keyword evidence="4" id="KW-0228">DNA excision</keyword>
<proteinExistence type="predicted"/>
<dbReference type="GO" id="GO:0016787">
    <property type="term" value="F:hydrolase activity"/>
    <property type="evidence" value="ECO:0007669"/>
    <property type="project" value="UniProtKB-KW"/>
</dbReference>
<dbReference type="GO" id="GO:0009411">
    <property type="term" value="P:response to UV"/>
    <property type="evidence" value="ECO:0007669"/>
    <property type="project" value="InterPro"/>
</dbReference>
<dbReference type="InterPro" id="IPR036237">
    <property type="entry name" value="Xyl_isomerase-like_sf"/>
</dbReference>
<evidence type="ECO:0000313" key="9">
    <source>
        <dbReference type="Proteomes" id="UP000816034"/>
    </source>
</evidence>
<evidence type="ECO:0000256" key="2">
    <source>
        <dbReference type="ARBA" id="ARBA00022759"/>
    </source>
</evidence>
<keyword evidence="5" id="KW-0378">Hydrolase</keyword>
<evidence type="ECO:0000256" key="5">
    <source>
        <dbReference type="ARBA" id="ARBA00022801"/>
    </source>
</evidence>
<evidence type="ECO:0000256" key="1">
    <source>
        <dbReference type="ARBA" id="ARBA00022722"/>
    </source>
</evidence>
<dbReference type="GO" id="GO:0004519">
    <property type="term" value="F:endonuclease activity"/>
    <property type="evidence" value="ECO:0007669"/>
    <property type="project" value="UniProtKB-KW"/>
</dbReference>
<dbReference type="GO" id="GO:0006289">
    <property type="term" value="P:nucleotide-excision repair"/>
    <property type="evidence" value="ECO:0007669"/>
    <property type="project" value="InterPro"/>
</dbReference>
<keyword evidence="9" id="KW-1185">Reference proteome</keyword>
<sequence length="372" mass="43667">MRIGYPCMCKTLQLTTSNTTRLKSLTPEKVKTKLQQNLNHLKQILKFNAEQRLLFFRMGSEFVPFASHAQVRDPTFQQSFHWKEHFKNELAEIGQLVKTYGIRLSMHPDQFVLLNSPDLEIFEKSVQELQYHADLMDAMQLDSTHKFQIHLGGRYDDKKKSMQRFVDRYLTLSESIKARLVLENDDRLFSLEDVLWVHEQCGIPILFDTLHHECLNTNGESLEEAFLKAAETWDPERDGPPMIDYSDQEPKARVGKHRSSIQVKHFKKMICDRLMKCKWKKNHEESFIDFDVMLEIKDKDLSAKKVLEVFEKGVAERENSSGEPIEEGDENDGENKEDMEQQDITPRKEKQSKQSQKKRKESTSTRVSKRRK</sequence>
<dbReference type="InterPro" id="IPR004601">
    <property type="entry name" value="UvdE"/>
</dbReference>
<keyword evidence="2" id="KW-0255">Endonuclease</keyword>
<reference evidence="8 9" key="1">
    <citation type="journal article" date="2018" name="BMC Genomics">
        <title>The genome of Naegleria lovaniensis, the basis for a comparative approach to unravel pathogenicity factors of the human pathogenic amoeba N. fowleri.</title>
        <authorList>
            <person name="Liechti N."/>
            <person name="Schurch N."/>
            <person name="Bruggmann R."/>
            <person name="Wittwer M."/>
        </authorList>
    </citation>
    <scope>NUCLEOTIDE SEQUENCE [LARGE SCALE GENOMIC DNA]</scope>
    <source>
        <strain evidence="8 9">ATCC 30569</strain>
    </source>
</reference>
<dbReference type="PANTHER" id="PTHR31290">
    <property type="entry name" value="UV-DAMAGE ENDONUCLEASE"/>
    <property type="match status" value="1"/>
</dbReference>
<gene>
    <name evidence="8" type="ORF">C9374_001590</name>
</gene>
<dbReference type="SUPFAM" id="SSF51658">
    <property type="entry name" value="Xylose isomerase-like"/>
    <property type="match status" value="1"/>
</dbReference>
<evidence type="ECO:0000313" key="8">
    <source>
        <dbReference type="EMBL" id="KAG2387258.1"/>
    </source>
</evidence>
<dbReference type="Proteomes" id="UP000816034">
    <property type="component" value="Unassembled WGS sequence"/>
</dbReference>
<dbReference type="RefSeq" id="XP_044551250.1">
    <property type="nucleotide sequence ID" value="XM_044690914.1"/>
</dbReference>
<name>A0AA88GVU2_NAELO</name>
<dbReference type="Pfam" id="PF03851">
    <property type="entry name" value="UvdE"/>
    <property type="match status" value="1"/>
</dbReference>
<keyword evidence="3" id="KW-0227">DNA damage</keyword>
<evidence type="ECO:0000256" key="6">
    <source>
        <dbReference type="ARBA" id="ARBA00023204"/>
    </source>
</evidence>
<comment type="caution">
    <text evidence="8">The sequence shown here is derived from an EMBL/GenBank/DDBJ whole genome shotgun (WGS) entry which is preliminary data.</text>
</comment>
<dbReference type="GeneID" id="68094046"/>
<evidence type="ECO:0000256" key="4">
    <source>
        <dbReference type="ARBA" id="ARBA00022769"/>
    </source>
</evidence>